<name>A0ACC1P2H7_9APHY</name>
<reference evidence="1" key="1">
    <citation type="submission" date="2022-08" db="EMBL/GenBank/DDBJ databases">
        <title>Genome Sequence of Pycnoporus sanguineus.</title>
        <authorList>
            <person name="Buettner E."/>
        </authorList>
    </citation>
    <scope>NUCLEOTIDE SEQUENCE</scope>
    <source>
        <strain evidence="1">CG-C14</strain>
    </source>
</reference>
<proteinExistence type="predicted"/>
<evidence type="ECO:0000313" key="2">
    <source>
        <dbReference type="Proteomes" id="UP001144978"/>
    </source>
</evidence>
<sequence length="280" mass="29982">MPHPRALLKIRPHRPAGPGASSSRGKPECGLAPSSAVVASQAQAGLFSCRTPPDWASRILCCGAVNSCRRLLSLRIGEPDSSTERPIMFSFSAQRISGRAFAPSQAISVHLTVAPRPPPVLAGTHPTSAHPSPALVSDCGRHAYSTVSAAARFPSQSSPFDATPRECDDPPAYVPATHDQAERGAYDPGQAQIGTEAEGTHRQDATGIASPSPRRKGDWTNRSRRSHARRHHPLCLRAFSASPAIPWVDGRTPCSMMRSRRGGWTLRCGLGRVLGLDARW</sequence>
<protein>
    <submittedName>
        <fullName evidence="1">Uncharacterized protein</fullName>
    </submittedName>
</protein>
<evidence type="ECO:0000313" key="1">
    <source>
        <dbReference type="EMBL" id="KAJ2984774.1"/>
    </source>
</evidence>
<accession>A0ACC1P2H7</accession>
<comment type="caution">
    <text evidence="1">The sequence shown here is derived from an EMBL/GenBank/DDBJ whole genome shotgun (WGS) entry which is preliminary data.</text>
</comment>
<dbReference type="Proteomes" id="UP001144978">
    <property type="component" value="Unassembled WGS sequence"/>
</dbReference>
<dbReference type="EMBL" id="JANSHE010003729">
    <property type="protein sequence ID" value="KAJ2984774.1"/>
    <property type="molecule type" value="Genomic_DNA"/>
</dbReference>
<gene>
    <name evidence="1" type="ORF">NUW54_g10384</name>
</gene>
<keyword evidence="2" id="KW-1185">Reference proteome</keyword>
<organism evidence="1 2">
    <name type="scientific">Trametes sanguinea</name>
    <dbReference type="NCBI Taxonomy" id="158606"/>
    <lineage>
        <taxon>Eukaryota</taxon>
        <taxon>Fungi</taxon>
        <taxon>Dikarya</taxon>
        <taxon>Basidiomycota</taxon>
        <taxon>Agaricomycotina</taxon>
        <taxon>Agaricomycetes</taxon>
        <taxon>Polyporales</taxon>
        <taxon>Polyporaceae</taxon>
        <taxon>Trametes</taxon>
    </lineage>
</organism>